<dbReference type="Gene3D" id="3.90.550.10">
    <property type="entry name" value="Spore Coat Polysaccharide Biosynthesis Protein SpsA, Chain A"/>
    <property type="match status" value="1"/>
</dbReference>
<dbReference type="AlphaFoldDB" id="A0A226HEB8"/>
<dbReference type="SUPFAM" id="SSF53448">
    <property type="entry name" value="Nucleotide-diphospho-sugar transferases"/>
    <property type="match status" value="1"/>
</dbReference>
<feature type="domain" description="Glycosyltransferase 2-like" evidence="1">
    <location>
        <begin position="7"/>
        <end position="135"/>
    </location>
</feature>
<dbReference type="InterPro" id="IPR029044">
    <property type="entry name" value="Nucleotide-diphossugar_trans"/>
</dbReference>
<dbReference type="InterPro" id="IPR001173">
    <property type="entry name" value="Glyco_trans_2-like"/>
</dbReference>
<dbReference type="CDD" id="cd00761">
    <property type="entry name" value="Glyco_tranf_GTA_type"/>
    <property type="match status" value="1"/>
</dbReference>
<dbReference type="Pfam" id="PF00535">
    <property type="entry name" value="Glycos_transf_2"/>
    <property type="match status" value="1"/>
</dbReference>
<keyword evidence="3" id="KW-1185">Reference proteome</keyword>
<dbReference type="RefSeq" id="WP_089049807.1">
    <property type="nucleotide sequence ID" value="NZ_FXTV01000008.1"/>
</dbReference>
<dbReference type="GO" id="GO:0016758">
    <property type="term" value="F:hexosyltransferase activity"/>
    <property type="evidence" value="ECO:0007669"/>
    <property type="project" value="UniProtKB-ARBA"/>
</dbReference>
<reference evidence="2 3" key="1">
    <citation type="submission" date="2016-11" db="EMBL/GenBank/DDBJ databases">
        <title>Whole genomes of Flavobacteriaceae.</title>
        <authorList>
            <person name="Stine C."/>
            <person name="Li C."/>
            <person name="Tadesse D."/>
        </authorList>
    </citation>
    <scope>NUCLEOTIDE SEQUENCE [LARGE SCALE GENOMIC DNA]</scope>
    <source>
        <strain evidence="2 3">DSM 18292</strain>
    </source>
</reference>
<dbReference type="Proteomes" id="UP000198345">
    <property type="component" value="Unassembled WGS sequence"/>
</dbReference>
<sequence length="288" mass="34088">MKKPLVSIIVPCYNQAQYLDEALESVLCQSHANWECILVNDGSHDHTEEIAKKWILRDDRFKYYYKSNGGVSSARNFGIANSTGDYILPLDGDDKIGSEYIKLALSEFENDNSLCLVYANAFFFGTKEELWQLPDFNFKSFLLNNCIYCSAIYKKEDFLRVGGYDEKLIYGNEDWEFWINLFSKYNGSPKIKKINYLGFFYRRKTISRDVDLYNSSQKTAETLFEIYKKHHLVYEEYFGNYIDVVKNSINYRNGVQNLLKSRKYIFNLFTEKFFWIKFFKIIDDKILK</sequence>
<accession>A0A226HEB8</accession>
<name>A0A226HEB8_9FLAO</name>
<gene>
    <name evidence="2" type="ORF">B0A66_10630</name>
</gene>
<evidence type="ECO:0000259" key="1">
    <source>
        <dbReference type="Pfam" id="PF00535"/>
    </source>
</evidence>
<dbReference type="PANTHER" id="PTHR22916">
    <property type="entry name" value="GLYCOSYLTRANSFERASE"/>
    <property type="match status" value="1"/>
</dbReference>
<evidence type="ECO:0000313" key="2">
    <source>
        <dbReference type="EMBL" id="OXA92208.1"/>
    </source>
</evidence>
<dbReference type="OrthoDB" id="597270at2"/>
<proteinExistence type="predicted"/>
<evidence type="ECO:0000313" key="3">
    <source>
        <dbReference type="Proteomes" id="UP000198345"/>
    </source>
</evidence>
<protein>
    <recommendedName>
        <fullName evidence="1">Glycosyltransferase 2-like domain-containing protein</fullName>
    </recommendedName>
</protein>
<organism evidence="2 3">
    <name type="scientific">Flavobacterium hercynium</name>
    <dbReference type="NCBI Taxonomy" id="387094"/>
    <lineage>
        <taxon>Bacteria</taxon>
        <taxon>Pseudomonadati</taxon>
        <taxon>Bacteroidota</taxon>
        <taxon>Flavobacteriia</taxon>
        <taxon>Flavobacteriales</taxon>
        <taxon>Flavobacteriaceae</taxon>
        <taxon>Flavobacterium</taxon>
    </lineage>
</organism>
<comment type="caution">
    <text evidence="2">The sequence shown here is derived from an EMBL/GenBank/DDBJ whole genome shotgun (WGS) entry which is preliminary data.</text>
</comment>
<dbReference type="EMBL" id="MUGW01000020">
    <property type="protein sequence ID" value="OXA92208.1"/>
    <property type="molecule type" value="Genomic_DNA"/>
</dbReference>